<proteinExistence type="predicted"/>
<keyword evidence="3 6" id="KW-0812">Transmembrane</keyword>
<keyword evidence="4 6" id="KW-1133">Transmembrane helix</keyword>
<feature type="transmembrane region" description="Helical" evidence="6">
    <location>
        <begin position="326"/>
        <end position="349"/>
    </location>
</feature>
<evidence type="ECO:0000256" key="3">
    <source>
        <dbReference type="ARBA" id="ARBA00022692"/>
    </source>
</evidence>
<keyword evidence="8" id="KW-1185">Reference proteome</keyword>
<feature type="transmembrane region" description="Helical" evidence="6">
    <location>
        <begin position="302"/>
        <end position="320"/>
    </location>
</feature>
<keyword evidence="5 6" id="KW-0472">Membrane</keyword>
<dbReference type="OrthoDB" id="9776227at2"/>
<evidence type="ECO:0000313" key="7">
    <source>
        <dbReference type="EMBL" id="SSY70336.1"/>
    </source>
</evidence>
<dbReference type="PANTHER" id="PTHR33529">
    <property type="entry name" value="SLR0882 PROTEIN-RELATED"/>
    <property type="match status" value="1"/>
</dbReference>
<evidence type="ECO:0000256" key="4">
    <source>
        <dbReference type="ARBA" id="ARBA00022989"/>
    </source>
</evidence>
<comment type="subcellular location">
    <subcellularLocation>
        <location evidence="1">Cell membrane</location>
        <topology evidence="1">Multi-pass membrane protein</topology>
    </subcellularLocation>
</comment>
<evidence type="ECO:0000256" key="5">
    <source>
        <dbReference type="ARBA" id="ARBA00023136"/>
    </source>
</evidence>
<sequence>MKLITKYLITRLATMSGYALLSILALYSFIDLLAEVGNIGEGSYTGWTAFQYIIMQMPARAYQLMPLATLIGGLLALSQLSSNSELAVIKTSGLSTANIIGIILKFSAIFAVLTILLGELLAPELSRRADTLKASAKSGSLTASATGVWLKQADSMVNIAAMLPDNTLTGIKIWRYNPDFQLTEIIAAESAQVSDNKWILHNTRSSQIGEKQVHTQHAAQMDWQTNVNKDLLTVLRVKPEQMSFTALTRYIDYLKKNNQDTKAYDVAWWNKLVYPITTMVMSLVALAFTPNSGRHSNMGLKLFGGICLGLLFFFTGRLFGFTTQLYGVPAFFSAVLPTAAFAAWAAYLIRKQEAR</sequence>
<accession>A0A376BKY3</accession>
<protein>
    <submittedName>
        <fullName evidence="7">Lipopolysaccharide export system permease protein lptG</fullName>
    </submittedName>
</protein>
<dbReference type="GO" id="GO:0055085">
    <property type="term" value="P:transmembrane transport"/>
    <property type="evidence" value="ECO:0007669"/>
    <property type="project" value="InterPro"/>
</dbReference>
<dbReference type="STRING" id="1120980.GCA_000745955_02033"/>
<organism evidence="7 8">
    <name type="scientific">Alysiella crassa</name>
    <dbReference type="NCBI Taxonomy" id="153491"/>
    <lineage>
        <taxon>Bacteria</taxon>
        <taxon>Pseudomonadati</taxon>
        <taxon>Pseudomonadota</taxon>
        <taxon>Betaproteobacteria</taxon>
        <taxon>Neisseriales</taxon>
        <taxon>Neisseriaceae</taxon>
        <taxon>Alysiella</taxon>
    </lineage>
</organism>
<reference evidence="7 8" key="1">
    <citation type="submission" date="2018-06" db="EMBL/GenBank/DDBJ databases">
        <authorList>
            <consortium name="Pathogen Informatics"/>
            <person name="Doyle S."/>
        </authorList>
    </citation>
    <scope>NUCLEOTIDE SEQUENCE [LARGE SCALE GENOMIC DNA]</scope>
    <source>
        <strain evidence="7 8">NCTC10283</strain>
    </source>
</reference>
<evidence type="ECO:0000256" key="2">
    <source>
        <dbReference type="ARBA" id="ARBA00022475"/>
    </source>
</evidence>
<dbReference type="AlphaFoldDB" id="A0A376BKY3"/>
<feature type="transmembrane region" description="Helical" evidence="6">
    <location>
        <begin position="12"/>
        <end position="30"/>
    </location>
</feature>
<dbReference type="InterPro" id="IPR005495">
    <property type="entry name" value="LptG/LptF_permease"/>
</dbReference>
<keyword evidence="2" id="KW-1003">Cell membrane</keyword>
<dbReference type="Proteomes" id="UP000254209">
    <property type="component" value="Unassembled WGS sequence"/>
</dbReference>
<name>A0A376BKY3_9NEIS</name>
<dbReference type="InterPro" id="IPR030923">
    <property type="entry name" value="LptG"/>
</dbReference>
<dbReference type="NCBIfam" id="TIGR04408">
    <property type="entry name" value="LptG_lptG"/>
    <property type="match status" value="1"/>
</dbReference>
<dbReference type="PANTHER" id="PTHR33529:SF2">
    <property type="entry name" value="LIPOPOLYSACCHARIDE EXPORT SYSTEM PERMEASE PROTEIN LPTG"/>
    <property type="match status" value="1"/>
</dbReference>
<dbReference type="EMBL" id="UFSO01000002">
    <property type="protein sequence ID" value="SSY70336.1"/>
    <property type="molecule type" value="Genomic_DNA"/>
</dbReference>
<dbReference type="Pfam" id="PF03739">
    <property type="entry name" value="LptF_LptG"/>
    <property type="match status" value="1"/>
</dbReference>
<evidence type="ECO:0000313" key="8">
    <source>
        <dbReference type="Proteomes" id="UP000254209"/>
    </source>
</evidence>
<feature type="transmembrane region" description="Helical" evidence="6">
    <location>
        <begin position="99"/>
        <end position="118"/>
    </location>
</feature>
<evidence type="ECO:0000256" key="6">
    <source>
        <dbReference type="SAM" id="Phobius"/>
    </source>
</evidence>
<dbReference type="GO" id="GO:0015920">
    <property type="term" value="P:lipopolysaccharide transport"/>
    <property type="evidence" value="ECO:0007669"/>
    <property type="project" value="TreeGrafter"/>
</dbReference>
<dbReference type="RefSeq" id="WP_034294521.1">
    <property type="nucleotide sequence ID" value="NZ_CP091519.2"/>
</dbReference>
<dbReference type="GO" id="GO:0043190">
    <property type="term" value="C:ATP-binding cassette (ABC) transporter complex"/>
    <property type="evidence" value="ECO:0007669"/>
    <property type="project" value="InterPro"/>
</dbReference>
<gene>
    <name evidence="7" type="primary">lptG</name>
    <name evidence="7" type="ORF">NCTC10283_00423</name>
</gene>
<feature type="transmembrane region" description="Helical" evidence="6">
    <location>
        <begin position="272"/>
        <end position="290"/>
    </location>
</feature>
<evidence type="ECO:0000256" key="1">
    <source>
        <dbReference type="ARBA" id="ARBA00004651"/>
    </source>
</evidence>